<proteinExistence type="predicted"/>
<organism evidence="1 2">
    <name type="scientific">Streptomyces pathocidini</name>
    <dbReference type="NCBI Taxonomy" id="1650571"/>
    <lineage>
        <taxon>Bacteria</taxon>
        <taxon>Bacillati</taxon>
        <taxon>Actinomycetota</taxon>
        <taxon>Actinomycetes</taxon>
        <taxon>Kitasatosporales</taxon>
        <taxon>Streptomycetaceae</taxon>
        <taxon>Streptomyces</taxon>
    </lineage>
</organism>
<protein>
    <submittedName>
        <fullName evidence="1">Uncharacterized protein</fullName>
    </submittedName>
</protein>
<keyword evidence="2" id="KW-1185">Reference proteome</keyword>
<gene>
    <name evidence="1" type="ORF">ACH429_25575</name>
</gene>
<dbReference type="Proteomes" id="UP001611548">
    <property type="component" value="Unassembled WGS sequence"/>
</dbReference>
<evidence type="ECO:0000313" key="2">
    <source>
        <dbReference type="Proteomes" id="UP001611548"/>
    </source>
</evidence>
<sequence length="304" mass="32900">MNDRSPVTSSDYFATRLLVDPDLRAAWKRRVILARSAKNNPTNVRALVCGFLADMGIGATYAEIAQSLKNKTLPDATPDADALRATRDLQCNGELRSKFLEAARKGVENAHTRKSRTGSKNSEPFSEFLSRYGYATNSGKFAVALGNSLGSLLARQSGIYGNVQLGSPNGGLSPGPTLIIWPPGKVVFNEMEIIEPIYDDTTATLKWTADSGNDNDVTLEFSCTTGKIREGSYSGPRMEGAIKYSDVAEPQAVFVREGMATQEYPPSVGSEVLAKIAGVEVLRKLAKVAVLVNWFYRTAPPAAR</sequence>
<name>A0ABW7UXX0_9ACTN</name>
<reference evidence="1 2" key="1">
    <citation type="submission" date="2024-10" db="EMBL/GenBank/DDBJ databases">
        <title>The Natural Products Discovery Center: Release of the First 8490 Sequenced Strains for Exploring Actinobacteria Biosynthetic Diversity.</title>
        <authorList>
            <person name="Kalkreuter E."/>
            <person name="Kautsar S.A."/>
            <person name="Yang D."/>
            <person name="Bader C.D."/>
            <person name="Teijaro C.N."/>
            <person name="Fluegel L."/>
            <person name="Davis C.M."/>
            <person name="Simpson J.R."/>
            <person name="Lauterbach L."/>
            <person name="Steele A.D."/>
            <person name="Gui C."/>
            <person name="Meng S."/>
            <person name="Li G."/>
            <person name="Viehrig K."/>
            <person name="Ye F."/>
            <person name="Su P."/>
            <person name="Kiefer A.F."/>
            <person name="Nichols A."/>
            <person name="Cepeda A.J."/>
            <person name="Yan W."/>
            <person name="Fan B."/>
            <person name="Jiang Y."/>
            <person name="Adhikari A."/>
            <person name="Zheng C.-J."/>
            <person name="Schuster L."/>
            <person name="Cowan T.M."/>
            <person name="Smanski M.J."/>
            <person name="Chevrette M.G."/>
            <person name="De Carvalho L.P.S."/>
            <person name="Shen B."/>
        </authorList>
    </citation>
    <scope>NUCLEOTIDE SEQUENCE [LARGE SCALE GENOMIC DNA]</scope>
    <source>
        <strain evidence="1 2">NPDC020327</strain>
    </source>
</reference>
<comment type="caution">
    <text evidence="1">The sequence shown here is derived from an EMBL/GenBank/DDBJ whole genome shotgun (WGS) entry which is preliminary data.</text>
</comment>
<evidence type="ECO:0000313" key="1">
    <source>
        <dbReference type="EMBL" id="MFI1967445.1"/>
    </source>
</evidence>
<dbReference type="EMBL" id="JBIRWE010000020">
    <property type="protein sequence ID" value="MFI1967445.1"/>
    <property type="molecule type" value="Genomic_DNA"/>
</dbReference>
<dbReference type="RefSeq" id="WP_157859251.1">
    <property type="nucleotide sequence ID" value="NZ_JBIRWE010000020.1"/>
</dbReference>
<accession>A0ABW7UXX0</accession>